<reference evidence="1" key="1">
    <citation type="submission" date="2021-03" db="EMBL/GenBank/DDBJ databases">
        <title>Whole genome sequence of Jiella sp. CQZ9-1.</title>
        <authorList>
            <person name="Tuo L."/>
        </authorList>
    </citation>
    <scope>NUCLEOTIDE SEQUENCE</scope>
    <source>
        <strain evidence="1">CQZ9-1</strain>
    </source>
</reference>
<dbReference type="PANTHER" id="PTHR31480">
    <property type="entry name" value="BIFUNCTIONAL LYCOPENE CYCLASE/PHYTOENE SYNTHASE"/>
    <property type="match status" value="1"/>
</dbReference>
<dbReference type="AlphaFoldDB" id="A0A939G067"/>
<evidence type="ECO:0000313" key="2">
    <source>
        <dbReference type="Proteomes" id="UP000664122"/>
    </source>
</evidence>
<protein>
    <submittedName>
        <fullName evidence="1">Phytoene/squalene synthase family protein</fullName>
    </submittedName>
</protein>
<comment type="caution">
    <text evidence="1">The sequence shown here is derived from an EMBL/GenBank/DDBJ whole genome shotgun (WGS) entry which is preliminary data.</text>
</comment>
<dbReference type="InterPro" id="IPR002060">
    <property type="entry name" value="Squ/phyt_synthse"/>
</dbReference>
<dbReference type="Proteomes" id="UP000664122">
    <property type="component" value="Unassembled WGS sequence"/>
</dbReference>
<name>A0A939G067_9HYPH</name>
<proteinExistence type="predicted"/>
<dbReference type="SUPFAM" id="SSF48576">
    <property type="entry name" value="Terpenoid synthases"/>
    <property type="match status" value="1"/>
</dbReference>
<dbReference type="InterPro" id="IPR008949">
    <property type="entry name" value="Isoprenoid_synthase_dom_sf"/>
</dbReference>
<gene>
    <name evidence="1" type="ORF">J1C48_12650</name>
</gene>
<dbReference type="RefSeq" id="WP_207258208.1">
    <property type="nucleotide sequence ID" value="NZ_JAFMPP010000010.1"/>
</dbReference>
<dbReference type="EMBL" id="JAFMPP010000010">
    <property type="protein sequence ID" value="MBO0663430.1"/>
    <property type="molecule type" value="Genomic_DNA"/>
</dbReference>
<sequence>MSASPSDTCHDLVEAEDRDRALSLAFAPADRRGDLAALYAFNIEIAKVRDQIRQPLPGEIRLQWWRDVIAGGGSEKGAAGGGEAGHPVASRLLQTIERHHLSKAAFDRMLEARAFDLYDDPMPSREHFEAYAGETASTLIMLAATILSPADAGQIADAAGHAGVAQTVAGVLRLLPIHRARGQCYLPADILAAAGCSPEVLNAGEAEPSQRAMAAMVAFGRYHVGEARRHSRRLPKPVRAAFLPAWLASPYLDRIERSGANVLRQSPDLSAPRKVFAYWRAMRG</sequence>
<dbReference type="Gene3D" id="1.10.600.10">
    <property type="entry name" value="Farnesyl Diphosphate Synthase"/>
    <property type="match status" value="1"/>
</dbReference>
<dbReference type="GO" id="GO:0016765">
    <property type="term" value="F:transferase activity, transferring alkyl or aryl (other than methyl) groups"/>
    <property type="evidence" value="ECO:0007669"/>
    <property type="project" value="UniProtKB-ARBA"/>
</dbReference>
<keyword evidence="2" id="KW-1185">Reference proteome</keyword>
<organism evidence="1 2">
    <name type="scientific">Jiella flava</name>
    <dbReference type="NCBI Taxonomy" id="2816857"/>
    <lineage>
        <taxon>Bacteria</taxon>
        <taxon>Pseudomonadati</taxon>
        <taxon>Pseudomonadota</taxon>
        <taxon>Alphaproteobacteria</taxon>
        <taxon>Hyphomicrobiales</taxon>
        <taxon>Aurantimonadaceae</taxon>
        <taxon>Jiella</taxon>
    </lineage>
</organism>
<accession>A0A939G067</accession>
<dbReference type="Pfam" id="PF00494">
    <property type="entry name" value="SQS_PSY"/>
    <property type="match status" value="1"/>
</dbReference>
<evidence type="ECO:0000313" key="1">
    <source>
        <dbReference type="EMBL" id="MBO0663430.1"/>
    </source>
</evidence>